<proteinExistence type="predicted"/>
<feature type="transmembrane region" description="Helical" evidence="7">
    <location>
        <begin position="715"/>
        <end position="737"/>
    </location>
</feature>
<evidence type="ECO:0000256" key="6">
    <source>
        <dbReference type="SAM" id="Coils"/>
    </source>
</evidence>
<evidence type="ECO:0000256" key="4">
    <source>
        <dbReference type="ARBA" id="ARBA00022989"/>
    </source>
</evidence>
<keyword evidence="4 7" id="KW-1133">Transmembrane helix</keyword>
<dbReference type="RefSeq" id="WP_076086343.1">
    <property type="nucleotide sequence ID" value="NZ_CP019070.1"/>
</dbReference>
<dbReference type="Pfam" id="PF02687">
    <property type="entry name" value="FtsX"/>
    <property type="match status" value="2"/>
</dbReference>
<dbReference type="EMBL" id="CP019070">
    <property type="protein sequence ID" value="APW65646.1"/>
    <property type="molecule type" value="Genomic_DNA"/>
</dbReference>
<gene>
    <name evidence="9" type="ORF">LPB137_07170</name>
</gene>
<feature type="transmembrane region" description="Helical" evidence="7">
    <location>
        <begin position="353"/>
        <end position="377"/>
    </location>
</feature>
<feature type="transmembrane region" description="Helical" evidence="7">
    <location>
        <begin position="758"/>
        <end position="780"/>
    </location>
</feature>
<keyword evidence="6" id="KW-0175">Coiled coil</keyword>
<evidence type="ECO:0000256" key="3">
    <source>
        <dbReference type="ARBA" id="ARBA00022692"/>
    </source>
</evidence>
<evidence type="ECO:0000256" key="5">
    <source>
        <dbReference type="ARBA" id="ARBA00023136"/>
    </source>
</evidence>
<feature type="transmembrane region" description="Helical" evidence="7">
    <location>
        <begin position="384"/>
        <end position="405"/>
    </location>
</feature>
<dbReference type="PANTHER" id="PTHR30287:SF1">
    <property type="entry name" value="INNER MEMBRANE PROTEIN"/>
    <property type="match status" value="1"/>
</dbReference>
<keyword evidence="2" id="KW-1003">Cell membrane</keyword>
<evidence type="ECO:0000259" key="8">
    <source>
        <dbReference type="Pfam" id="PF02687"/>
    </source>
</evidence>
<evidence type="ECO:0000256" key="2">
    <source>
        <dbReference type="ARBA" id="ARBA00022475"/>
    </source>
</evidence>
<feature type="domain" description="ABC3 transporter permease C-terminal" evidence="8">
    <location>
        <begin position="716"/>
        <end position="819"/>
    </location>
</feature>
<feature type="coiled-coil region" evidence="6">
    <location>
        <begin position="503"/>
        <end position="530"/>
    </location>
</feature>
<dbReference type="AlphaFoldDB" id="A0A1P8KM82"/>
<dbReference type="InterPro" id="IPR003838">
    <property type="entry name" value="ABC3_permease_C"/>
</dbReference>
<feature type="transmembrane region" description="Helical" evidence="7">
    <location>
        <begin position="16"/>
        <end position="35"/>
    </location>
</feature>
<evidence type="ECO:0000256" key="7">
    <source>
        <dbReference type="SAM" id="Phobius"/>
    </source>
</evidence>
<keyword evidence="10" id="KW-1185">Reference proteome</keyword>
<dbReference type="KEGG" id="alp:LPB137_07170"/>
<feature type="transmembrane region" description="Helical" evidence="7">
    <location>
        <begin position="259"/>
        <end position="279"/>
    </location>
</feature>
<keyword evidence="5 7" id="KW-0472">Membrane</keyword>
<sequence length="834" mass="94455">MLIFELVLKALARSKSFSLIFILNFALAIAALSYLQFFKGSIDNSLETKAKSLLGADLVVSSRFAITNEQIEDIKTKLPKIKSFNEGISTVSMISSSKRARLMELVKINEDFPFYGGMTFKDNSIYPKGINPPKSNEVWVYQEVLDLLDLKKNDQLKIGKENFIIKKVIVDDSLKAISFSGFMPKIYISKEGLDKTELLQFGSTASYKLNFLFEENIENDKLEILENTLEKSIDQNLRVLSPNDGRDRLLRVLNFVTNFLSLVSLISFFLGLVGLIYLYSGFLNKHQKDINVLNDLGFNKKSLMLTYLLHLFVLVSISSIVVFTFIGLSAQFLAPIVQKLIDIDFDFTLDYIFFLKSSLILFALSISVGFPLILPLLQRQKQNLFKVVLSFVPFLVLLLLISHFVSPARNIGLFFALAVLIVIILFFTIGSFILKKLDFSGHIENLSLSLAIKNITREKKTSLTLFTAIVLCTTFFSLIPQVGSSLSNALTLSVNDRPRFFVINAKEEQIKDLEKQVNTLGAKLENVSAMIRARIVKVNDLDFTKHSINNADKKIKADANELQNRAINLSYRNKLKNSEQIVEGREFSGVYNSPDFSKAIEVSVEKRYAQRRGIKLNDTLVFDVLGLELEAKVVNIRSVNWTEFVPNFFFILQEGALNDAPKTMLATISSGDYDATQVLIKLTDSFPSLSIIDVKDLFETFANLVKNVTSITDKMSIYSITIGLLMSFIIIQYQMNLQKNNILRLKMIGIKNHTIRNSFLLEFGLISFTASTFGIILGSIGSYFISALLFDSYWDFRPDILFAYFFFIPILTLLIVSFFTSRMIHQKENVLFGE</sequence>
<feature type="transmembrane region" description="Helical" evidence="7">
    <location>
        <begin position="463"/>
        <end position="483"/>
    </location>
</feature>
<accession>A0A1P8KM82</accession>
<feature type="transmembrane region" description="Helical" evidence="7">
    <location>
        <begin position="800"/>
        <end position="819"/>
    </location>
</feature>
<evidence type="ECO:0000256" key="1">
    <source>
        <dbReference type="ARBA" id="ARBA00004651"/>
    </source>
</evidence>
<keyword evidence="3 7" id="KW-0812">Transmembrane</keyword>
<evidence type="ECO:0000313" key="10">
    <source>
        <dbReference type="Proteomes" id="UP000186074"/>
    </source>
</evidence>
<feature type="transmembrane region" description="Helical" evidence="7">
    <location>
        <begin position="307"/>
        <end position="333"/>
    </location>
</feature>
<dbReference type="InterPro" id="IPR038766">
    <property type="entry name" value="Membrane_comp_ABC_pdt"/>
</dbReference>
<reference evidence="9 10" key="1">
    <citation type="submission" date="2017-01" db="EMBL/GenBank/DDBJ databases">
        <title>Genome sequencing of Arcobacter sp. LPB0137.</title>
        <authorList>
            <person name="Lee G.-W."/>
            <person name="Yi H."/>
        </authorList>
    </citation>
    <scope>NUCLEOTIDE SEQUENCE [LARGE SCALE GENOMIC DNA]</scope>
    <source>
        <strain evidence="9 10">LPB0137</strain>
    </source>
</reference>
<dbReference type="Proteomes" id="UP000186074">
    <property type="component" value="Chromosome"/>
</dbReference>
<feature type="domain" description="ABC3 transporter permease C-terminal" evidence="8">
    <location>
        <begin position="262"/>
        <end position="376"/>
    </location>
</feature>
<organism evidence="9 10">
    <name type="scientific">Poseidonibacter parvus</name>
    <dbReference type="NCBI Taxonomy" id="1850254"/>
    <lineage>
        <taxon>Bacteria</taxon>
        <taxon>Pseudomonadati</taxon>
        <taxon>Campylobacterota</taxon>
        <taxon>Epsilonproteobacteria</taxon>
        <taxon>Campylobacterales</taxon>
        <taxon>Arcobacteraceae</taxon>
        <taxon>Poseidonibacter</taxon>
    </lineage>
</organism>
<dbReference type="STRING" id="1850254.LPB137_07170"/>
<protein>
    <recommendedName>
        <fullName evidence="8">ABC3 transporter permease C-terminal domain-containing protein</fullName>
    </recommendedName>
</protein>
<dbReference type="PANTHER" id="PTHR30287">
    <property type="entry name" value="MEMBRANE COMPONENT OF PREDICTED ABC SUPERFAMILY METABOLITE UPTAKE TRANSPORTER"/>
    <property type="match status" value="1"/>
</dbReference>
<dbReference type="GO" id="GO:0005886">
    <property type="term" value="C:plasma membrane"/>
    <property type="evidence" value="ECO:0007669"/>
    <property type="project" value="UniProtKB-SubCell"/>
</dbReference>
<evidence type="ECO:0000313" key="9">
    <source>
        <dbReference type="EMBL" id="APW65646.1"/>
    </source>
</evidence>
<comment type="subcellular location">
    <subcellularLocation>
        <location evidence="1">Cell membrane</location>
        <topology evidence="1">Multi-pass membrane protein</topology>
    </subcellularLocation>
</comment>
<name>A0A1P8KM82_9BACT</name>
<dbReference type="OrthoDB" id="9775544at2"/>
<feature type="transmembrane region" description="Helical" evidence="7">
    <location>
        <begin position="411"/>
        <end position="434"/>
    </location>
</feature>